<reference evidence="2" key="1">
    <citation type="journal article" date="2020" name="mSystems">
        <title>Genome- and Community-Level Interaction Insights into Carbon Utilization and Element Cycling Functions of Hydrothermarchaeota in Hydrothermal Sediment.</title>
        <authorList>
            <person name="Zhou Z."/>
            <person name="Liu Y."/>
            <person name="Xu W."/>
            <person name="Pan J."/>
            <person name="Luo Z.H."/>
            <person name="Li M."/>
        </authorList>
    </citation>
    <scope>NUCLEOTIDE SEQUENCE [LARGE SCALE GENOMIC DNA]</scope>
    <source>
        <strain evidence="2">SpSt-732</strain>
    </source>
</reference>
<evidence type="ECO:0000256" key="1">
    <source>
        <dbReference type="SAM" id="Phobius"/>
    </source>
</evidence>
<dbReference type="EMBL" id="DTFF01000048">
    <property type="protein sequence ID" value="HGI87886.1"/>
    <property type="molecule type" value="Genomic_DNA"/>
</dbReference>
<sequence>MRNPGLKRLRGFMRVLLRRSTRLVLVYIVATSALIAVALPVILPVSHNYYALDGARLGHLKLAKRGSAWLLTLRDLQGVEPGKALLVVAREEPLGYDELEQVVEFARRGGVVVFYGSESATKQLFEHLGVAVSHLGSVVDPVFSVNESSLVLVSTASLNTTLLLDSPYSIQVLGRVEGVDVKPLAYTSALSYIDSNSDGEYSVGEPIGSFPVAYSIRLGSGELLAFCARGVLTNSVFSYNVNWLEGLATTRSVLLDQSWARASWLLYLKLVVSTPRGASPLYISLLAAALALVTTYAYSAAHERS</sequence>
<proteinExistence type="predicted"/>
<feature type="transmembrane region" description="Helical" evidence="1">
    <location>
        <begin position="281"/>
        <end position="301"/>
    </location>
</feature>
<feature type="transmembrane region" description="Helical" evidence="1">
    <location>
        <begin position="21"/>
        <end position="43"/>
    </location>
</feature>
<name>A0A7C4FGT9_9CREN</name>
<gene>
    <name evidence="2" type="ORF">ENV14_05830</name>
</gene>
<comment type="caution">
    <text evidence="2">The sequence shown here is derived from an EMBL/GenBank/DDBJ whole genome shotgun (WGS) entry which is preliminary data.</text>
</comment>
<dbReference type="AlphaFoldDB" id="A0A7C4FGT9"/>
<accession>A0A7C4FGT9</accession>
<keyword evidence="1" id="KW-1133">Transmembrane helix</keyword>
<evidence type="ECO:0000313" key="2">
    <source>
        <dbReference type="EMBL" id="HGI87886.1"/>
    </source>
</evidence>
<organism evidence="2">
    <name type="scientific">Ignisphaera aggregans</name>
    <dbReference type="NCBI Taxonomy" id="334771"/>
    <lineage>
        <taxon>Archaea</taxon>
        <taxon>Thermoproteota</taxon>
        <taxon>Thermoprotei</taxon>
        <taxon>Desulfurococcales</taxon>
        <taxon>Desulfurococcaceae</taxon>
        <taxon>Ignisphaera</taxon>
    </lineage>
</organism>
<keyword evidence="1" id="KW-0812">Transmembrane</keyword>
<keyword evidence="1" id="KW-0472">Membrane</keyword>
<protein>
    <recommendedName>
        <fullName evidence="3">DUF4350 domain-containing protein</fullName>
    </recommendedName>
</protein>
<evidence type="ECO:0008006" key="3">
    <source>
        <dbReference type="Google" id="ProtNLM"/>
    </source>
</evidence>